<dbReference type="PANTHER" id="PTHR30153:SF2">
    <property type="entry name" value="REPLICATIVE DNA HELICASE"/>
    <property type="match status" value="1"/>
</dbReference>
<reference evidence="2 3" key="1">
    <citation type="submission" date="2007-04" db="EMBL/GenBank/DDBJ databases">
        <authorList>
            <person name="Fulton L."/>
            <person name="Clifton S."/>
            <person name="Fulton B."/>
            <person name="Xu J."/>
            <person name="Minx P."/>
            <person name="Pepin K.H."/>
            <person name="Johnson M."/>
            <person name="Thiruvilangam P."/>
            <person name="Bhonagiri V."/>
            <person name="Nash W.E."/>
            <person name="Mardis E.R."/>
            <person name="Wilson R.K."/>
        </authorList>
    </citation>
    <scope>NUCLEOTIDE SEQUENCE [LARGE SCALE GENOMIC DNA]</scope>
    <source>
        <strain evidence="2 3">ATCC 29799</strain>
    </source>
</reference>
<protein>
    <submittedName>
        <fullName evidence="2">DnaB-like helicase C-terminal domain protein</fullName>
    </submittedName>
</protein>
<dbReference type="PANTHER" id="PTHR30153">
    <property type="entry name" value="REPLICATIVE DNA HELICASE DNAB"/>
    <property type="match status" value="1"/>
</dbReference>
<dbReference type="InterPro" id="IPR027417">
    <property type="entry name" value="P-loop_NTPase"/>
</dbReference>
<proteinExistence type="predicted"/>
<dbReference type="EMBL" id="AAXG02000007">
    <property type="protein sequence ID" value="EDN01075.1"/>
    <property type="molecule type" value="Genomic_DNA"/>
</dbReference>
<dbReference type="GO" id="GO:0006260">
    <property type="term" value="P:DNA replication"/>
    <property type="evidence" value="ECO:0007669"/>
    <property type="project" value="InterPro"/>
</dbReference>
<dbReference type="Pfam" id="PF03796">
    <property type="entry name" value="DnaB_C"/>
    <property type="match status" value="1"/>
</dbReference>
<evidence type="ECO:0000313" key="2">
    <source>
        <dbReference type="EMBL" id="EDN01075.1"/>
    </source>
</evidence>
<evidence type="ECO:0000259" key="1">
    <source>
        <dbReference type="PROSITE" id="PS51199"/>
    </source>
</evidence>
<organism evidence="2 3">
    <name type="scientific">Pseudoflavonifractor capillosus ATCC 29799</name>
    <dbReference type="NCBI Taxonomy" id="411467"/>
    <lineage>
        <taxon>Bacteria</taxon>
        <taxon>Bacillati</taxon>
        <taxon>Bacillota</taxon>
        <taxon>Clostridia</taxon>
        <taxon>Eubacteriales</taxon>
        <taxon>Oscillospiraceae</taxon>
        <taxon>Pseudoflavonifractor</taxon>
    </lineage>
</organism>
<evidence type="ECO:0000313" key="3">
    <source>
        <dbReference type="Proteomes" id="UP000003639"/>
    </source>
</evidence>
<dbReference type="RefSeq" id="WP_006571564.1">
    <property type="nucleotide sequence ID" value="NZ_AAXG02000007.1"/>
</dbReference>
<dbReference type="Gene3D" id="3.40.50.300">
    <property type="entry name" value="P-loop containing nucleotide triphosphate hydrolases"/>
    <property type="match status" value="1"/>
</dbReference>
<dbReference type="GO" id="GO:0005829">
    <property type="term" value="C:cytosol"/>
    <property type="evidence" value="ECO:0007669"/>
    <property type="project" value="TreeGrafter"/>
</dbReference>
<accession>A6NS36</accession>
<dbReference type="SUPFAM" id="SSF52540">
    <property type="entry name" value="P-loop containing nucleoside triphosphate hydrolases"/>
    <property type="match status" value="1"/>
</dbReference>
<keyword evidence="2" id="KW-0547">Nucleotide-binding</keyword>
<dbReference type="eggNOG" id="COG0305">
    <property type="taxonomic scope" value="Bacteria"/>
</dbReference>
<reference evidence="2 3" key="2">
    <citation type="submission" date="2007-06" db="EMBL/GenBank/DDBJ databases">
        <title>Draft genome sequence of Pseudoflavonifractor capillosus ATCC 29799.</title>
        <authorList>
            <person name="Sudarsanam P."/>
            <person name="Ley R."/>
            <person name="Guruge J."/>
            <person name="Turnbaugh P.J."/>
            <person name="Mahowald M."/>
            <person name="Liep D."/>
            <person name="Gordon J."/>
        </authorList>
    </citation>
    <scope>NUCLEOTIDE SEQUENCE [LARGE SCALE GENOMIC DNA]</scope>
    <source>
        <strain evidence="2 3">ATCC 29799</strain>
    </source>
</reference>
<keyword evidence="2" id="KW-0378">Hydrolase</keyword>
<gene>
    <name evidence="2" type="ORF">BACCAP_01015</name>
</gene>
<comment type="caution">
    <text evidence="2">The sequence shown here is derived from an EMBL/GenBank/DDBJ whole genome shotgun (WGS) entry which is preliminary data.</text>
</comment>
<name>A6NS36_9FIRM</name>
<dbReference type="AlphaFoldDB" id="A6NS36"/>
<dbReference type="STRING" id="411467.BACCAP_01015"/>
<keyword evidence="2" id="KW-0347">Helicase</keyword>
<dbReference type="InterPro" id="IPR007694">
    <property type="entry name" value="DNA_helicase_DnaB-like_C"/>
</dbReference>
<keyword evidence="2" id="KW-0067">ATP-binding</keyword>
<dbReference type="GO" id="GO:0005524">
    <property type="term" value="F:ATP binding"/>
    <property type="evidence" value="ECO:0007669"/>
    <property type="project" value="InterPro"/>
</dbReference>
<keyword evidence="3" id="KW-1185">Reference proteome</keyword>
<dbReference type="Proteomes" id="UP000003639">
    <property type="component" value="Unassembled WGS sequence"/>
</dbReference>
<sequence>MKQTTMLLFKGAMDMSKTELEHGGERAAAGQPLSDCAALFTREEIGTVSAERVPTGFPTLDRSLNGGLFNGLFVLGAVPGLGKSTLALQIAYNLSGRGYPVLYFALEMNRAWITAKALCRTDFALHRQPGFQAADLLSMGKHFTDGEWERINQARELVERDGRNLYLYEQGPDLTNIGQIRRHIQQFRKQYRATGGTRPILVVVDYLQILTPRDTSLKFSDKQIVDDNVRELCAIRDQEQVMILLISALNRFSYNREISLESFKESGSIEYSADVILGMQYQGMERTRGKNAFSLEEAKARNPRKLELTLLKMRYGQDGVRIPLEFYSGSSYFQEPEGAEQVQPARVQALRERFGAWPVQYHDGFHQKARRLRG</sequence>
<dbReference type="GO" id="GO:0003678">
    <property type="term" value="F:DNA helicase activity"/>
    <property type="evidence" value="ECO:0007669"/>
    <property type="project" value="InterPro"/>
</dbReference>
<feature type="domain" description="SF4 helicase" evidence="1">
    <location>
        <begin position="46"/>
        <end position="340"/>
    </location>
</feature>
<dbReference type="PROSITE" id="PS51199">
    <property type="entry name" value="SF4_HELICASE"/>
    <property type="match status" value="1"/>
</dbReference>